<keyword evidence="3" id="KW-1133">Transmembrane helix</keyword>
<dbReference type="InterPro" id="IPR036365">
    <property type="entry name" value="PGBD-like_sf"/>
</dbReference>
<evidence type="ECO:0000256" key="2">
    <source>
        <dbReference type="ARBA" id="ARBA00023054"/>
    </source>
</evidence>
<dbReference type="InterPro" id="IPR002477">
    <property type="entry name" value="Peptidoglycan-bd-like"/>
</dbReference>
<dbReference type="Gene3D" id="2.40.420.20">
    <property type="match status" value="1"/>
</dbReference>
<comment type="caution">
    <text evidence="5">The sequence shown here is derived from an EMBL/GenBank/DDBJ whole genome shotgun (WGS) entry which is preliminary data.</text>
</comment>
<dbReference type="InterPro" id="IPR006311">
    <property type="entry name" value="TAT_signal"/>
</dbReference>
<keyword evidence="6" id="KW-1185">Reference proteome</keyword>
<name>A0ABP5TGL2_9ACTN</name>
<dbReference type="Gene3D" id="1.10.101.10">
    <property type="entry name" value="PGBD-like superfamily/PGBD"/>
    <property type="match status" value="1"/>
</dbReference>
<dbReference type="InterPro" id="IPR050465">
    <property type="entry name" value="UPF0194_transport"/>
</dbReference>
<evidence type="ECO:0000313" key="6">
    <source>
        <dbReference type="Proteomes" id="UP001501444"/>
    </source>
</evidence>
<comment type="subcellular location">
    <subcellularLocation>
        <location evidence="1">Cell envelope</location>
    </subcellularLocation>
</comment>
<evidence type="ECO:0000313" key="5">
    <source>
        <dbReference type="EMBL" id="GAA2350352.1"/>
    </source>
</evidence>
<protein>
    <submittedName>
        <fullName evidence="5">Peptidoglycan-binding protein</fullName>
    </submittedName>
</protein>
<accession>A0ABP5TGL2</accession>
<dbReference type="Pfam" id="PF01471">
    <property type="entry name" value="PG_binding_1"/>
    <property type="match status" value="1"/>
</dbReference>
<sequence>MRRRAFVTTAAAAVAATATGGWFVWRYPGGAAPATAEVPTTTAKVTRTDLSTSTLVSGALGYRGAYDVIPQGPGGTLTALPQPGVVVNRNEAVYEIDNRPVRLFYADRPAFRPFAAGMTAGLDVRALEDNLKALGHLTSAADTTFTSATATAIRRWQRATGQAVTGRVELGAVTFQPGPIRINAVTAKLGAEVHGGEPLLTATSTTAVVTISVPTGQTYLVHPGDAVTVTLPDRRRVPGRVAYLSPVAEQPQQDNGRGTQVLVPGIVTLDNPDVGGNLDRAPVQVSVTDETVTGVLAVPITALVALAGGGYGVYKRSGATRTLLGVTAGLFSDTLVEVHGDGLAEGDDVEVPSS</sequence>
<dbReference type="SUPFAM" id="SSF47090">
    <property type="entry name" value="PGBD-like"/>
    <property type="match status" value="1"/>
</dbReference>
<keyword evidence="3" id="KW-0812">Transmembrane</keyword>
<proteinExistence type="predicted"/>
<feature type="transmembrane region" description="Helical" evidence="3">
    <location>
        <begin position="292"/>
        <end position="314"/>
    </location>
</feature>
<organism evidence="5 6">
    <name type="scientific">Dactylosporangium salmoneum</name>
    <dbReference type="NCBI Taxonomy" id="53361"/>
    <lineage>
        <taxon>Bacteria</taxon>
        <taxon>Bacillati</taxon>
        <taxon>Actinomycetota</taxon>
        <taxon>Actinomycetes</taxon>
        <taxon>Micromonosporales</taxon>
        <taxon>Micromonosporaceae</taxon>
        <taxon>Dactylosporangium</taxon>
    </lineage>
</organism>
<keyword evidence="3" id="KW-0472">Membrane</keyword>
<reference evidence="6" key="1">
    <citation type="journal article" date="2019" name="Int. J. Syst. Evol. Microbiol.">
        <title>The Global Catalogue of Microorganisms (GCM) 10K type strain sequencing project: providing services to taxonomists for standard genome sequencing and annotation.</title>
        <authorList>
            <consortium name="The Broad Institute Genomics Platform"/>
            <consortium name="The Broad Institute Genome Sequencing Center for Infectious Disease"/>
            <person name="Wu L."/>
            <person name="Ma J."/>
        </authorList>
    </citation>
    <scope>NUCLEOTIDE SEQUENCE [LARGE SCALE GENOMIC DNA]</scope>
    <source>
        <strain evidence="6">JCM 3272</strain>
    </source>
</reference>
<dbReference type="RefSeq" id="WP_344613934.1">
    <property type="nucleotide sequence ID" value="NZ_BAAARV010000029.1"/>
</dbReference>
<keyword evidence="2" id="KW-0175">Coiled coil</keyword>
<dbReference type="Proteomes" id="UP001501444">
    <property type="component" value="Unassembled WGS sequence"/>
</dbReference>
<evidence type="ECO:0000256" key="3">
    <source>
        <dbReference type="SAM" id="Phobius"/>
    </source>
</evidence>
<feature type="domain" description="Peptidoglycan binding-like" evidence="4">
    <location>
        <begin position="122"/>
        <end position="168"/>
    </location>
</feature>
<dbReference type="InterPro" id="IPR036366">
    <property type="entry name" value="PGBDSf"/>
</dbReference>
<dbReference type="PANTHER" id="PTHR32347:SF23">
    <property type="entry name" value="BLL5650 PROTEIN"/>
    <property type="match status" value="1"/>
</dbReference>
<dbReference type="EMBL" id="BAAARV010000029">
    <property type="protein sequence ID" value="GAA2350352.1"/>
    <property type="molecule type" value="Genomic_DNA"/>
</dbReference>
<dbReference type="PROSITE" id="PS51318">
    <property type="entry name" value="TAT"/>
    <property type="match status" value="1"/>
</dbReference>
<gene>
    <name evidence="5" type="ORF">GCM10010170_039850</name>
</gene>
<evidence type="ECO:0000259" key="4">
    <source>
        <dbReference type="Pfam" id="PF01471"/>
    </source>
</evidence>
<dbReference type="PANTHER" id="PTHR32347">
    <property type="entry name" value="EFFLUX SYSTEM COMPONENT YKNX-RELATED"/>
    <property type="match status" value="1"/>
</dbReference>
<evidence type="ECO:0000256" key="1">
    <source>
        <dbReference type="ARBA" id="ARBA00004196"/>
    </source>
</evidence>